<protein>
    <submittedName>
        <fullName evidence="2">Uncharacterized protein</fullName>
    </submittedName>
</protein>
<feature type="transmembrane region" description="Helical" evidence="1">
    <location>
        <begin position="6"/>
        <end position="32"/>
    </location>
</feature>
<evidence type="ECO:0000256" key="1">
    <source>
        <dbReference type="SAM" id="Phobius"/>
    </source>
</evidence>
<dbReference type="AlphaFoldDB" id="A0A2P2JCB2"/>
<name>A0A2P2JCB2_RHIMU</name>
<keyword evidence="1" id="KW-0472">Membrane</keyword>
<accession>A0A2P2JCB2</accession>
<keyword evidence="1" id="KW-0812">Transmembrane</keyword>
<evidence type="ECO:0000313" key="2">
    <source>
        <dbReference type="EMBL" id="MBW91114.1"/>
    </source>
</evidence>
<dbReference type="EMBL" id="GGEC01010631">
    <property type="protein sequence ID" value="MBW91114.1"/>
    <property type="molecule type" value="Transcribed_RNA"/>
</dbReference>
<keyword evidence="1" id="KW-1133">Transmembrane helix</keyword>
<organism evidence="2">
    <name type="scientific">Rhizophora mucronata</name>
    <name type="common">Asiatic mangrove</name>
    <dbReference type="NCBI Taxonomy" id="61149"/>
    <lineage>
        <taxon>Eukaryota</taxon>
        <taxon>Viridiplantae</taxon>
        <taxon>Streptophyta</taxon>
        <taxon>Embryophyta</taxon>
        <taxon>Tracheophyta</taxon>
        <taxon>Spermatophyta</taxon>
        <taxon>Magnoliopsida</taxon>
        <taxon>eudicotyledons</taxon>
        <taxon>Gunneridae</taxon>
        <taxon>Pentapetalae</taxon>
        <taxon>rosids</taxon>
        <taxon>fabids</taxon>
        <taxon>Malpighiales</taxon>
        <taxon>Rhizophoraceae</taxon>
        <taxon>Rhizophora</taxon>
    </lineage>
</organism>
<sequence>MSAFSFSLLFFISNFLFFLDFVGVHGIASLGYF</sequence>
<proteinExistence type="predicted"/>
<reference evidence="2" key="1">
    <citation type="submission" date="2018-02" db="EMBL/GenBank/DDBJ databases">
        <title>Rhizophora mucronata_Transcriptome.</title>
        <authorList>
            <person name="Meera S.P."/>
            <person name="Sreeshan A."/>
            <person name="Augustine A."/>
        </authorList>
    </citation>
    <scope>NUCLEOTIDE SEQUENCE</scope>
    <source>
        <tissue evidence="2">Leaf</tissue>
    </source>
</reference>